<dbReference type="InterPro" id="IPR008928">
    <property type="entry name" value="6-hairpin_glycosidase_sf"/>
</dbReference>
<reference evidence="2 3" key="2">
    <citation type="journal article" date="2013" name="Genome Announc.">
        <title>Genome Sequence of Growth-Improving Paenibacillus mucilaginosus Strain KNP414.</title>
        <authorList>
            <person name="Lu J.J."/>
            <person name="Wang J.F."/>
            <person name="Hu X.F."/>
        </authorList>
    </citation>
    <scope>NUCLEOTIDE SEQUENCE [LARGE SCALE GENOMIC DNA]</scope>
    <source>
        <strain evidence="2 3">KNP414</strain>
    </source>
</reference>
<name>F8FLN1_PAEMK</name>
<evidence type="ECO:0000256" key="1">
    <source>
        <dbReference type="ARBA" id="ARBA00022801"/>
    </source>
</evidence>
<dbReference type="GO" id="GO:0016787">
    <property type="term" value="F:hydrolase activity"/>
    <property type="evidence" value="ECO:0007669"/>
    <property type="project" value="UniProtKB-KW"/>
</dbReference>
<keyword evidence="1" id="KW-0378">Hydrolase</keyword>
<evidence type="ECO:0000313" key="2">
    <source>
        <dbReference type="EMBL" id="AEI44158.1"/>
    </source>
</evidence>
<dbReference type="KEGG" id="pms:KNP414_05634"/>
<dbReference type="AlphaFoldDB" id="F8FLN1"/>
<dbReference type="InterPro" id="IPR052043">
    <property type="entry name" value="PolySaccharide_Degr_Enz"/>
</dbReference>
<dbReference type="Proteomes" id="UP000006620">
    <property type="component" value="Chromosome"/>
</dbReference>
<protein>
    <submittedName>
        <fullName evidence="2">YteR</fullName>
    </submittedName>
</protein>
<dbReference type="InterPro" id="IPR012341">
    <property type="entry name" value="6hp_glycosidase-like_sf"/>
</dbReference>
<dbReference type="GO" id="GO:0005975">
    <property type="term" value="P:carbohydrate metabolic process"/>
    <property type="evidence" value="ECO:0007669"/>
    <property type="project" value="InterPro"/>
</dbReference>
<proteinExistence type="predicted"/>
<organism evidence="2 3">
    <name type="scientific">Paenibacillus mucilaginosus (strain KNP414)</name>
    <dbReference type="NCBI Taxonomy" id="1036673"/>
    <lineage>
        <taxon>Bacteria</taxon>
        <taxon>Bacillati</taxon>
        <taxon>Bacillota</taxon>
        <taxon>Bacilli</taxon>
        <taxon>Bacillales</taxon>
        <taxon>Paenibacillaceae</taxon>
        <taxon>Paenibacillus</taxon>
    </lineage>
</organism>
<reference evidence="3" key="1">
    <citation type="submission" date="2011-06" db="EMBL/GenBank/DDBJ databases">
        <title>Complete genome sequence of Paenibacillus mucilaginosus KNP414.</title>
        <authorList>
            <person name="Wang J."/>
            <person name="Hu S."/>
            <person name="Hu X."/>
            <person name="Zhang B."/>
            <person name="Dong D."/>
            <person name="Zhang S."/>
            <person name="Zhao K."/>
            <person name="Wu D."/>
        </authorList>
    </citation>
    <scope>NUCLEOTIDE SEQUENCE [LARGE SCALE GENOMIC DNA]</scope>
    <source>
        <strain evidence="3">KNP414</strain>
    </source>
</reference>
<accession>F8FLN1</accession>
<dbReference type="InterPro" id="IPR010905">
    <property type="entry name" value="Glyco_hydro_88"/>
</dbReference>
<dbReference type="HOGENOM" id="CLU_382529_0_0_9"/>
<gene>
    <name evidence="2" type="primary">yteR</name>
    <name evidence="2" type="ordered locus">KNP414_05634</name>
</gene>
<dbReference type="RefSeq" id="WP_013919311.1">
    <property type="nucleotide sequence ID" value="NC_015690.1"/>
</dbReference>
<dbReference type="Gene3D" id="1.50.10.10">
    <property type="match status" value="1"/>
</dbReference>
<dbReference type="SUPFAM" id="SSF48208">
    <property type="entry name" value="Six-hairpin glycosidases"/>
    <property type="match status" value="1"/>
</dbReference>
<dbReference type="PATRIC" id="fig|1036673.3.peg.5227"/>
<dbReference type="PANTHER" id="PTHR33886">
    <property type="entry name" value="UNSATURATED RHAMNOGALACTURONAN HYDROLASE (EUROFUNG)"/>
    <property type="match status" value="1"/>
</dbReference>
<dbReference type="EMBL" id="CP002869">
    <property type="protein sequence ID" value="AEI44158.1"/>
    <property type="molecule type" value="Genomic_DNA"/>
</dbReference>
<dbReference type="PANTHER" id="PTHR33886:SF8">
    <property type="entry name" value="UNSATURATED RHAMNOGALACTURONAN HYDROLASE (EUROFUNG)"/>
    <property type="match status" value="1"/>
</dbReference>
<sequence length="736" mass="82418">MRYFPEEQSAYAKVGSDVEEVLKAIAGRYMGEHGKVGPVYRLFSREAFVREEDYRYVMDLDKKLEGLREGQFVYCWSKLWSEKEMEIPLSLSCFSPARVYVNGVQAFASNLNDDVFPDRRCWFRAKVVPGWNHIVLRFTKTATGCGGKFGTGSIKGAPLHFLVPLEDRAGQEGWVYSGPFGEDLKALPGSEAWDIPAAEAGEIVWQPQQAWTESERTAGVFGRLFGEQAGSQAWAWTRIGSRRGAAQEIRLSGTHEGGLTLYAGGIEVYSAASSGTFALTLRLPYGEHDLLVRSTCGGAKWGFELDPPAEASGAVMQPPQRIEGLREPWLYLGPFPPGQTPQAEEIGQLQRPFDDGGDGIFWRADLPDTHVRIYLETPLFGRWNYPLGVTLYGLLQTGVELGRGDIEQYVLDHIGQCAALHDYALWDKTQFGAPGINHQLISIDSLDDCGSFGATMLLAMTRRDLPGGRAAADRIAHYISEVQDRRPDGALFRVHGSTDFMQDTMWCDDLYMSVPFLCRYAGLTGDTRYLDDAARQFLLYKKYMYMPDLQIMSHVYDFKFDKPNGIPWGRGNGWVLFSLTELLAVLPENHPQRAGLLEFFRELSAGYLRLQGERGLWHQVLTIPQSYEESSCTSMFVNAFARGVRFGWLNEPEPYTESVFRGWEGLSRYAVDARGNVYGVCRGSGYSFSSTYYKDELLPLLNDTHGIGIVMLAGIETRRLEEHLRSGSPAEVTAQA</sequence>
<evidence type="ECO:0000313" key="3">
    <source>
        <dbReference type="Proteomes" id="UP000006620"/>
    </source>
</evidence>
<dbReference type="Pfam" id="PF07470">
    <property type="entry name" value="Glyco_hydro_88"/>
    <property type="match status" value="1"/>
</dbReference>